<evidence type="ECO:0000256" key="1">
    <source>
        <dbReference type="ARBA" id="ARBA00004496"/>
    </source>
</evidence>
<keyword evidence="6 7" id="KW-0238">DNA-binding</keyword>
<feature type="coiled-coil region" evidence="7">
    <location>
        <begin position="282"/>
        <end position="334"/>
    </location>
</feature>
<feature type="coiled-coil region" evidence="7">
    <location>
        <begin position="928"/>
        <end position="983"/>
    </location>
</feature>
<feature type="binding site" evidence="7">
    <location>
        <begin position="32"/>
        <end position="39"/>
    </location>
    <ligand>
        <name>ATP</name>
        <dbReference type="ChEBI" id="CHEBI:30616"/>
    </ligand>
</feature>
<dbReference type="GO" id="GO:0007062">
    <property type="term" value="P:sister chromatid cohesion"/>
    <property type="evidence" value="ECO:0007669"/>
    <property type="project" value="InterPro"/>
</dbReference>
<dbReference type="FunFam" id="3.40.50.300:FF:000901">
    <property type="entry name" value="Chromosome partition protein Smc"/>
    <property type="match status" value="1"/>
</dbReference>
<dbReference type="EMBL" id="LWDL01000005">
    <property type="protein sequence ID" value="OQW53885.1"/>
    <property type="molecule type" value="Genomic_DNA"/>
</dbReference>
<dbReference type="AlphaFoldDB" id="A0A1W9I2H7"/>
<dbReference type="InterPro" id="IPR011890">
    <property type="entry name" value="SMC_prok"/>
</dbReference>
<dbReference type="InterPro" id="IPR003395">
    <property type="entry name" value="RecF/RecN/SMC_N"/>
</dbReference>
<dbReference type="GO" id="GO:0007059">
    <property type="term" value="P:chromosome segregation"/>
    <property type="evidence" value="ECO:0007669"/>
    <property type="project" value="UniProtKB-UniRule"/>
</dbReference>
<dbReference type="CDD" id="cd03278">
    <property type="entry name" value="ABC_SMC_barmotin"/>
    <property type="match status" value="1"/>
</dbReference>
<sequence length="1152" mass="123596">MKFTKLRLAGFKSFVEPTDILIEQGLTGIVGPNGCGKSNLTEALRWVMGESSTKSMRAGGMDEVIFAGTTTRPSRNSAEVTLYLDNTSRTAPSAFNDADHLEVSRRIERDGGSSYRVNSRDVRARDVQLLFADASSGARSPALVRQGQIAELISAKPQSRRRLIEEAAGIAGLHARRHETELRLKGAEANLERLQDVLQQMASQLEGLKKQARQAGRYRQLSGEIRESEALVFYCRHSEAREQRDEAGRLAELDVRAVAAATEKEAAATTEHARASFALPALREAEARAAAALQRLSLAREGLDAEEKRAREKAESALQRITQLEADIARETAISADTAVALARLAAEGDELQTLIAAGSEAEAAAGVELKDEEMALEDREQALARSVATLSDTLARRQQMERSLRELGERLARLAGERDRVSADIAALTANAPADGQVGAARAAVARAAEAVSLSEATLQQSEATLALARNSETAARGPLSDAERDAARLGSEAQALRKVLSQSTGGRWRPVLEEITAARGYEAALGAALGDDLDAAIDPAASMHWAGSPLSEDDPALPAGVEALASHINAPPALARRLSQIGLVTRAEGPRLASGLKSGQRLVSREGDLWRWDGFVAAAEAPSAAARRLAEKNRLADVESAAAAAVETLAGVRAAYGLTEAALKDAAAAEQAARAGLRAAEANLNRCRADEANAERAAAALAAKLAALGDARRRILGDHHEGSQGHAALSAELSALPGTAAIEAEVAELRLAVNACRGTLASARARHQALTREAALRAQRLTAVIAEQQQWQAREARSGEHVADLRRRFDDARGEYDELDGLPGLIREKRLALLNEVDGAEKARTLAADRLAEGESALAECDRRARAASQALGEMRERRVRSEARHEAARERLAQVEVAILDALQVPAARLPVEFGFATDRALPALGELETRLENLKRERERLGAVNLRADEEASEVEAQLEGLQHEKEDLEGAIRRLRTGIGTLNREGRERLLAAFAKVNTHFQRLFVTLFGGGAAELVLTESDDPLEAGLDIFAKPPGKKQQSLSLLSGGEQTLTATALIFAVFLTNPAPICVLDEVDAPLDDANIERFCDLLDRMTRETQTRYLIVTHNAVTMSRMHRLFGVTMVERGVSRLVSVDLGGATSLLAAE</sequence>
<dbReference type="InterPro" id="IPR027417">
    <property type="entry name" value="P-loop_NTPase"/>
</dbReference>
<comment type="caution">
    <text evidence="9">The sequence shown here is derived from an EMBL/GenBank/DDBJ whole genome shotgun (WGS) entry which is preliminary data.</text>
</comment>
<dbReference type="Gene3D" id="3.40.50.300">
    <property type="entry name" value="P-loop containing nucleotide triphosphate hydrolases"/>
    <property type="match status" value="2"/>
</dbReference>
<dbReference type="GO" id="GO:0030261">
    <property type="term" value="P:chromosome condensation"/>
    <property type="evidence" value="ECO:0007669"/>
    <property type="project" value="InterPro"/>
</dbReference>
<keyword evidence="4 7" id="KW-0067">ATP-binding</keyword>
<feature type="coiled-coil region" evidence="7">
    <location>
        <begin position="391"/>
        <end position="425"/>
    </location>
</feature>
<dbReference type="RefSeq" id="WP_376803731.1">
    <property type="nucleotide sequence ID" value="NZ_LWDL01000005.1"/>
</dbReference>
<dbReference type="GO" id="GO:0005524">
    <property type="term" value="F:ATP binding"/>
    <property type="evidence" value="ECO:0007669"/>
    <property type="project" value="UniProtKB-UniRule"/>
</dbReference>
<comment type="function">
    <text evidence="7">Required for chromosome condensation and partitioning.</text>
</comment>
<dbReference type="STRING" id="1827387.A4S15_00020"/>
<dbReference type="GO" id="GO:0005737">
    <property type="term" value="C:cytoplasm"/>
    <property type="evidence" value="ECO:0007669"/>
    <property type="project" value="UniProtKB-SubCell"/>
</dbReference>
<feature type="coiled-coil region" evidence="7">
    <location>
        <begin position="177"/>
        <end position="211"/>
    </location>
</feature>
<evidence type="ECO:0000259" key="8">
    <source>
        <dbReference type="Pfam" id="PF02463"/>
    </source>
</evidence>
<keyword evidence="3 7" id="KW-0547">Nucleotide-binding</keyword>
<dbReference type="NCBIfam" id="TIGR02168">
    <property type="entry name" value="SMC_prok_B"/>
    <property type="match status" value="1"/>
</dbReference>
<evidence type="ECO:0000256" key="4">
    <source>
        <dbReference type="ARBA" id="ARBA00022840"/>
    </source>
</evidence>
<feature type="domain" description="RecF/RecN/SMC N-terminal" evidence="8">
    <location>
        <begin position="4"/>
        <end position="1135"/>
    </location>
</feature>
<comment type="subcellular location">
    <subcellularLocation>
        <location evidence="1 7">Cytoplasm</location>
    </subcellularLocation>
</comment>
<evidence type="ECO:0000256" key="5">
    <source>
        <dbReference type="ARBA" id="ARBA00023054"/>
    </source>
</evidence>
<dbReference type="InterPro" id="IPR024704">
    <property type="entry name" value="SMC"/>
</dbReference>
<evidence type="ECO:0000313" key="10">
    <source>
        <dbReference type="Proteomes" id="UP000192872"/>
    </source>
</evidence>
<dbReference type="PANTHER" id="PTHR43977">
    <property type="entry name" value="STRUCTURAL MAINTENANCE OF CHROMOSOMES PROTEIN 3"/>
    <property type="match status" value="1"/>
</dbReference>
<dbReference type="PIRSF" id="PIRSF005719">
    <property type="entry name" value="SMC"/>
    <property type="match status" value="1"/>
</dbReference>
<dbReference type="Pfam" id="PF02463">
    <property type="entry name" value="SMC_N"/>
    <property type="match status" value="1"/>
</dbReference>
<dbReference type="Proteomes" id="UP000192872">
    <property type="component" value="Unassembled WGS sequence"/>
</dbReference>
<dbReference type="GO" id="GO:0003677">
    <property type="term" value="F:DNA binding"/>
    <property type="evidence" value="ECO:0007669"/>
    <property type="project" value="UniProtKB-UniRule"/>
</dbReference>
<dbReference type="GO" id="GO:0016887">
    <property type="term" value="F:ATP hydrolysis activity"/>
    <property type="evidence" value="ECO:0007669"/>
    <property type="project" value="InterPro"/>
</dbReference>
<dbReference type="GO" id="GO:0006260">
    <property type="term" value="P:DNA replication"/>
    <property type="evidence" value="ECO:0007669"/>
    <property type="project" value="UniProtKB-UniRule"/>
</dbReference>
<evidence type="ECO:0000256" key="2">
    <source>
        <dbReference type="ARBA" id="ARBA00022490"/>
    </source>
</evidence>
<evidence type="ECO:0000256" key="6">
    <source>
        <dbReference type="ARBA" id="ARBA00023125"/>
    </source>
</evidence>
<comment type="subunit">
    <text evidence="7">Homodimer.</text>
</comment>
<proteinExistence type="inferred from homology"/>
<reference evidence="9 10" key="1">
    <citation type="journal article" date="2017" name="Water Res.">
        <title>Comammox in drinking water systems.</title>
        <authorList>
            <person name="Wang Y."/>
            <person name="Ma L."/>
            <person name="Mao Y."/>
            <person name="Jiang X."/>
            <person name="Xia Y."/>
            <person name="Yu K."/>
            <person name="Li B."/>
            <person name="Zhang T."/>
        </authorList>
    </citation>
    <scope>NUCLEOTIDE SEQUENCE [LARGE SCALE GENOMIC DNA]</scope>
    <source>
        <strain evidence="9">SG_bin8</strain>
    </source>
</reference>
<dbReference type="SUPFAM" id="SSF52540">
    <property type="entry name" value="P-loop containing nucleoside triphosphate hydrolases"/>
    <property type="match status" value="1"/>
</dbReference>
<organism evidence="9 10">
    <name type="scientific">Candidatus Raskinella chloraquaticus</name>
    <dbReference type="NCBI Taxonomy" id="1951219"/>
    <lineage>
        <taxon>Bacteria</taxon>
        <taxon>Pseudomonadati</taxon>
        <taxon>Pseudomonadota</taxon>
        <taxon>Alphaproteobacteria</taxon>
        <taxon>Hyphomicrobiales</taxon>
        <taxon>Phreatobacteraceae</taxon>
        <taxon>Candidatus Raskinella</taxon>
    </lineage>
</organism>
<evidence type="ECO:0000256" key="7">
    <source>
        <dbReference type="HAMAP-Rule" id="MF_01894"/>
    </source>
</evidence>
<accession>A0A1W9I2H7</accession>
<keyword evidence="2 7" id="KW-0963">Cytoplasm</keyword>
<gene>
    <name evidence="7" type="primary">smc</name>
    <name evidence="9" type="ORF">A4S15_00020</name>
</gene>
<name>A0A1W9I2H7_9HYPH</name>
<evidence type="ECO:0000256" key="3">
    <source>
        <dbReference type="ARBA" id="ARBA00022741"/>
    </source>
</evidence>
<dbReference type="HAMAP" id="MF_01894">
    <property type="entry name" value="Smc_prok"/>
    <property type="match status" value="1"/>
</dbReference>
<protein>
    <recommendedName>
        <fullName evidence="7">Chromosome partition protein Smc</fullName>
    </recommendedName>
</protein>
<comment type="domain">
    <text evidence="7">Contains large globular domains required for ATP hydrolysis at each terminus and a third globular domain forming a flexible hinge near the middle of the molecule. These domains are separated by coiled-coil structures.</text>
</comment>
<keyword evidence="5 7" id="KW-0175">Coiled coil</keyword>
<evidence type="ECO:0000313" key="9">
    <source>
        <dbReference type="EMBL" id="OQW53885.1"/>
    </source>
</evidence>
<comment type="similarity">
    <text evidence="7">Belongs to the SMC family.</text>
</comment>